<proteinExistence type="predicted"/>
<name>A0ABD1Z9H0_9MARC</name>
<gene>
    <name evidence="3" type="ORF">R1flu_012028</name>
</gene>
<dbReference type="EMBL" id="JBHFFA010000002">
    <property type="protein sequence ID" value="KAL2644441.1"/>
    <property type="molecule type" value="Genomic_DNA"/>
</dbReference>
<evidence type="ECO:0000313" key="3">
    <source>
        <dbReference type="EMBL" id="KAL2644441.1"/>
    </source>
</evidence>
<comment type="caution">
    <text evidence="3">The sequence shown here is derived from an EMBL/GenBank/DDBJ whole genome shotgun (WGS) entry which is preliminary data.</text>
</comment>
<sequence>MLSRMSHILDRFPTLPDSWEDKFPDELPTVQALRVQDRSHQDEWYALLRKYLSTGEVPEDLPYTERRTLLRQAAYYRLGEDGNIYRLCTDQTYRKVALAVDRPGLMIVTNIRTIVTAVNELDPWNNIAVPPLKVSEITGPFKKWGLDFVDPIYPAASNGHRYLLVAIDYATKWVEAANLPDCIARSTAEFLYSYILARYGYPEELISDQGSHFVNQAIKCLVDKFFISHKTSTAYYPRARSGGKFRNRWFGPYVVFRVMPNNVVALETLDGEPLGQPVNVNRLKPYKSADLPGVVKRELLFEKGRYLLAVAGDRSSIEHEHHKHHPSVVHPRKNKWHP</sequence>
<dbReference type="AlphaFoldDB" id="A0ABD1Z9H0"/>
<feature type="domain" description="Integrase catalytic" evidence="2">
    <location>
        <begin position="136"/>
        <end position="304"/>
    </location>
</feature>
<dbReference type="InterPro" id="IPR001584">
    <property type="entry name" value="Integrase_cat-core"/>
</dbReference>
<accession>A0ABD1Z9H0</accession>
<dbReference type="InterPro" id="IPR050951">
    <property type="entry name" value="Retrovirus_Pol_polyprotein"/>
</dbReference>
<reference evidence="3 4" key="1">
    <citation type="submission" date="2024-09" db="EMBL/GenBank/DDBJ databases">
        <title>Chromosome-scale assembly of Riccia fluitans.</title>
        <authorList>
            <person name="Paukszto L."/>
            <person name="Sawicki J."/>
            <person name="Karawczyk K."/>
            <person name="Piernik-Szablinska J."/>
            <person name="Szczecinska M."/>
            <person name="Mazdziarz M."/>
        </authorList>
    </citation>
    <scope>NUCLEOTIDE SEQUENCE [LARGE SCALE GENOMIC DNA]</scope>
    <source>
        <strain evidence="3">Rf_01</strain>
        <tissue evidence="3">Aerial parts of the thallus</tissue>
    </source>
</reference>
<dbReference type="InterPro" id="IPR012337">
    <property type="entry name" value="RNaseH-like_sf"/>
</dbReference>
<dbReference type="PROSITE" id="PS50994">
    <property type="entry name" value="INTEGRASE"/>
    <property type="match status" value="1"/>
</dbReference>
<evidence type="ECO:0000256" key="1">
    <source>
        <dbReference type="SAM" id="MobiDB-lite"/>
    </source>
</evidence>
<dbReference type="PANTHER" id="PTHR37984">
    <property type="entry name" value="PROTEIN CBG26694"/>
    <property type="match status" value="1"/>
</dbReference>
<dbReference type="InterPro" id="IPR036397">
    <property type="entry name" value="RNaseH_sf"/>
</dbReference>
<keyword evidence="4" id="KW-1185">Reference proteome</keyword>
<dbReference type="SUPFAM" id="SSF53098">
    <property type="entry name" value="Ribonuclease H-like"/>
    <property type="match status" value="1"/>
</dbReference>
<protein>
    <recommendedName>
        <fullName evidence="2">Integrase catalytic domain-containing protein</fullName>
    </recommendedName>
</protein>
<feature type="compositionally biased region" description="Basic residues" evidence="1">
    <location>
        <begin position="321"/>
        <end position="338"/>
    </location>
</feature>
<dbReference type="Pfam" id="PF00665">
    <property type="entry name" value="rve"/>
    <property type="match status" value="1"/>
</dbReference>
<dbReference type="Proteomes" id="UP001605036">
    <property type="component" value="Unassembled WGS sequence"/>
</dbReference>
<feature type="region of interest" description="Disordered" evidence="1">
    <location>
        <begin position="318"/>
        <end position="338"/>
    </location>
</feature>
<dbReference type="PANTHER" id="PTHR37984:SF5">
    <property type="entry name" value="PROTEIN NYNRIN-LIKE"/>
    <property type="match status" value="1"/>
</dbReference>
<evidence type="ECO:0000313" key="4">
    <source>
        <dbReference type="Proteomes" id="UP001605036"/>
    </source>
</evidence>
<dbReference type="Gene3D" id="3.30.420.10">
    <property type="entry name" value="Ribonuclease H-like superfamily/Ribonuclease H"/>
    <property type="match status" value="1"/>
</dbReference>
<organism evidence="3 4">
    <name type="scientific">Riccia fluitans</name>
    <dbReference type="NCBI Taxonomy" id="41844"/>
    <lineage>
        <taxon>Eukaryota</taxon>
        <taxon>Viridiplantae</taxon>
        <taxon>Streptophyta</taxon>
        <taxon>Embryophyta</taxon>
        <taxon>Marchantiophyta</taxon>
        <taxon>Marchantiopsida</taxon>
        <taxon>Marchantiidae</taxon>
        <taxon>Marchantiales</taxon>
        <taxon>Ricciaceae</taxon>
        <taxon>Riccia</taxon>
    </lineage>
</organism>
<evidence type="ECO:0000259" key="2">
    <source>
        <dbReference type="PROSITE" id="PS50994"/>
    </source>
</evidence>